<dbReference type="Proteomes" id="UP000566819">
    <property type="component" value="Unassembled WGS sequence"/>
</dbReference>
<feature type="compositionally biased region" description="Basic residues" evidence="1">
    <location>
        <begin position="445"/>
        <end position="454"/>
    </location>
</feature>
<feature type="region of interest" description="Disordered" evidence="1">
    <location>
        <begin position="598"/>
        <end position="918"/>
    </location>
</feature>
<gene>
    <name evidence="2" type="ORF">G7Y89_g12005</name>
</gene>
<dbReference type="AlphaFoldDB" id="A0A8H4RCD8"/>
<feature type="compositionally biased region" description="Basic and acidic residues" evidence="1">
    <location>
        <begin position="679"/>
        <end position="692"/>
    </location>
</feature>
<feature type="compositionally biased region" description="Polar residues" evidence="1">
    <location>
        <begin position="432"/>
        <end position="444"/>
    </location>
</feature>
<feature type="compositionally biased region" description="Low complexity" evidence="1">
    <location>
        <begin position="281"/>
        <end position="313"/>
    </location>
</feature>
<name>A0A8H4RCD8_9HELO</name>
<sequence>MATMAMAESIAINSNNLDRNDETIAQSSPTIPDVQATRANNGPLPLPSFVFPAKPVKSTSSSAPSSFSRATGRRPMSAIDVTSGSRSVTGDIEKDNLRRTPRTPELPAFSFGSADAPLTPRSRNIPSRPSSYQRVASEFVGADGKDGISLGSMSTSPAQKDGIPPPTTSGPSRAHRGHRHVRSAAISGHDLSMILKPPTSPTTARGNSAPCSPSGDHELQHSPFPGSMDTAMQRTKEELDLAAPADNTTTTAMPLKPLNRPRVGFSDNLVEFIPRPLSLVSSDSSSTVTMRPGHSVSNSMSSIISAGTSSPPSKDSRGMSLGSRRTDTRPRTAEPILDRDHTHDADSPRHRNAIPMLSEVAATASSAPSTPRSAKKWSFFGHESPSGESSPKSRPTSASSAGKEGKESKLVQSDIISPDPKFAVSDVPIQSIERSNSRQSSLSRKPSKKQKKVRMWAGSILGRKTRQRSQKQKLNRRSPTPPHRSYPSMAEASGFESSTSEPPHSAPPLETNIASWKPRKLSVQDDTMSPMIDLDAALGPFNTPSTFGQDWEVSQRTGARKRAMHSAAGLGGFAGPGMHYHRRAESAPEFENPRFGLHRLGSSSTMAMEDVFEEDEDEWEDTKASSDKEDSSKFDDDNSTNTGIDIKVEDVEDEGSDIDNDGASYLNRGIKRKGSSLSEGDRRTVGTAKSEHSATSLMDEPILEEATSPVEIMDDSTSSRPDSRARSSDSTATPPFRPRPGKELAPVEVQQFALQPPYFTPTSPQSTTQSSIPSPRSPFSYDAQRISTAPSSVTDEQGFQSLLLGEPGPELRYSVDDVPSLTSSNSTMTRDSGHPVAQNPQFRDGQRSASLSSAAVTRKRSSMASLSRLISSSHGEKSKLSIESRAPSAADLEKKEKGSKSKRISRMMQFWKPKDTTT</sequence>
<feature type="region of interest" description="Disordered" evidence="1">
    <location>
        <begin position="542"/>
        <end position="580"/>
    </location>
</feature>
<feature type="compositionally biased region" description="Low complexity" evidence="1">
    <location>
        <begin position="361"/>
        <end position="372"/>
    </location>
</feature>
<feature type="compositionally biased region" description="Low complexity" evidence="1">
    <location>
        <begin position="389"/>
        <end position="401"/>
    </location>
</feature>
<feature type="compositionally biased region" description="Low complexity" evidence="1">
    <location>
        <begin position="120"/>
        <end position="131"/>
    </location>
</feature>
<dbReference type="EMBL" id="JAAMPI010001212">
    <property type="protein sequence ID" value="KAF4626154.1"/>
    <property type="molecule type" value="Genomic_DNA"/>
</dbReference>
<evidence type="ECO:0000313" key="2">
    <source>
        <dbReference type="EMBL" id="KAF4626154.1"/>
    </source>
</evidence>
<feature type="compositionally biased region" description="Basic and acidic residues" evidence="1">
    <location>
        <begin position="621"/>
        <end position="636"/>
    </location>
</feature>
<feature type="compositionally biased region" description="Low complexity" evidence="1">
    <location>
        <begin position="58"/>
        <end position="68"/>
    </location>
</feature>
<feature type="compositionally biased region" description="Basic and acidic residues" evidence="1">
    <location>
        <begin position="324"/>
        <end position="349"/>
    </location>
</feature>
<feature type="compositionally biased region" description="Basic residues" evidence="1">
    <location>
        <begin position="173"/>
        <end position="182"/>
    </location>
</feature>
<protein>
    <recommendedName>
        <fullName evidence="4">Cell wall proline rich protein</fullName>
    </recommendedName>
</protein>
<evidence type="ECO:0008006" key="4">
    <source>
        <dbReference type="Google" id="ProtNLM"/>
    </source>
</evidence>
<feature type="region of interest" description="Disordered" evidence="1">
    <location>
        <begin position="281"/>
        <end position="521"/>
    </location>
</feature>
<keyword evidence="3" id="KW-1185">Reference proteome</keyword>
<feature type="compositionally biased region" description="Basic residues" evidence="1">
    <location>
        <begin position="463"/>
        <end position="476"/>
    </location>
</feature>
<accession>A0A8H4RCD8</accession>
<feature type="region of interest" description="Disordered" evidence="1">
    <location>
        <begin position="29"/>
        <end position="224"/>
    </location>
</feature>
<feature type="compositionally biased region" description="Acidic residues" evidence="1">
    <location>
        <begin position="650"/>
        <end position="660"/>
    </location>
</feature>
<feature type="compositionally biased region" description="Polar residues" evidence="1">
    <location>
        <begin position="542"/>
        <end position="557"/>
    </location>
</feature>
<feature type="compositionally biased region" description="Low complexity" evidence="1">
    <location>
        <begin position="755"/>
        <end position="778"/>
    </location>
</feature>
<evidence type="ECO:0000256" key="1">
    <source>
        <dbReference type="SAM" id="MobiDB-lite"/>
    </source>
</evidence>
<feature type="compositionally biased region" description="Polar residues" evidence="1">
    <location>
        <begin position="785"/>
        <end position="800"/>
    </location>
</feature>
<feature type="compositionally biased region" description="Low complexity" evidence="1">
    <location>
        <begin position="862"/>
        <end position="873"/>
    </location>
</feature>
<reference evidence="2 3" key="1">
    <citation type="submission" date="2020-03" db="EMBL/GenBank/DDBJ databases">
        <title>Draft Genome Sequence of Cudoniella acicularis.</title>
        <authorList>
            <person name="Buettner E."/>
            <person name="Kellner H."/>
        </authorList>
    </citation>
    <scope>NUCLEOTIDE SEQUENCE [LARGE SCALE GENOMIC DNA]</scope>
    <source>
        <strain evidence="2 3">DSM 108380</strain>
    </source>
</reference>
<organism evidence="2 3">
    <name type="scientific">Cudoniella acicularis</name>
    <dbReference type="NCBI Taxonomy" id="354080"/>
    <lineage>
        <taxon>Eukaryota</taxon>
        <taxon>Fungi</taxon>
        <taxon>Dikarya</taxon>
        <taxon>Ascomycota</taxon>
        <taxon>Pezizomycotina</taxon>
        <taxon>Leotiomycetes</taxon>
        <taxon>Helotiales</taxon>
        <taxon>Tricladiaceae</taxon>
        <taxon>Cudoniella</taxon>
    </lineage>
</organism>
<feature type="compositionally biased region" description="Polar residues" evidence="1">
    <location>
        <begin position="820"/>
        <end position="830"/>
    </location>
</feature>
<evidence type="ECO:0000313" key="3">
    <source>
        <dbReference type="Proteomes" id="UP000566819"/>
    </source>
</evidence>
<dbReference type="OrthoDB" id="5406427at2759"/>
<proteinExistence type="predicted"/>
<comment type="caution">
    <text evidence="2">The sequence shown here is derived from an EMBL/GenBank/DDBJ whole genome shotgun (WGS) entry which is preliminary data.</text>
</comment>
<feature type="compositionally biased region" description="Polar residues" evidence="1">
    <location>
        <begin position="201"/>
        <end position="211"/>
    </location>
</feature>
<feature type="compositionally biased region" description="Acidic residues" evidence="1">
    <location>
        <begin position="610"/>
        <end position="620"/>
    </location>
</feature>